<comment type="subcellular location">
    <subcellularLocation>
        <location evidence="1">Nucleus</location>
        <location evidence="1">Nucleolus</location>
    </subcellularLocation>
    <subcellularLocation>
        <location evidence="2">Nucleus</location>
        <location evidence="2">Nucleoplasm</location>
    </subcellularLocation>
</comment>
<evidence type="ECO:0000313" key="8">
    <source>
        <dbReference type="EnsemblMetazoa" id="XP_011405464.2"/>
    </source>
</evidence>
<dbReference type="GO" id="GO:0008097">
    <property type="term" value="F:5S rRNA binding"/>
    <property type="evidence" value="ECO:0007669"/>
    <property type="project" value="TreeGrafter"/>
</dbReference>
<feature type="compositionally biased region" description="Basic residues" evidence="7">
    <location>
        <begin position="45"/>
        <end position="55"/>
    </location>
</feature>
<name>A0AAN0INR0_AMPQE</name>
<comment type="similarity">
    <text evidence="3">Belongs to the NOP53 family.</text>
</comment>
<dbReference type="GO" id="GO:0006364">
    <property type="term" value="P:rRNA processing"/>
    <property type="evidence" value="ECO:0007669"/>
    <property type="project" value="TreeGrafter"/>
</dbReference>
<dbReference type="GO" id="GO:0005654">
    <property type="term" value="C:nucleoplasm"/>
    <property type="evidence" value="ECO:0007669"/>
    <property type="project" value="UniProtKB-SubCell"/>
</dbReference>
<accession>A0AAN0INR0</accession>
<feature type="region of interest" description="Disordered" evidence="7">
    <location>
        <begin position="1"/>
        <end position="55"/>
    </location>
</feature>
<evidence type="ECO:0000256" key="1">
    <source>
        <dbReference type="ARBA" id="ARBA00004604"/>
    </source>
</evidence>
<reference evidence="9" key="1">
    <citation type="journal article" date="2010" name="Nature">
        <title>The Amphimedon queenslandica genome and the evolution of animal complexity.</title>
        <authorList>
            <person name="Srivastava M."/>
            <person name="Simakov O."/>
            <person name="Chapman J."/>
            <person name="Fahey B."/>
            <person name="Gauthier M.E."/>
            <person name="Mitros T."/>
            <person name="Richards G.S."/>
            <person name="Conaco C."/>
            <person name="Dacre M."/>
            <person name="Hellsten U."/>
            <person name="Larroux C."/>
            <person name="Putnam N.H."/>
            <person name="Stanke M."/>
            <person name="Adamska M."/>
            <person name="Darling A."/>
            <person name="Degnan S.M."/>
            <person name="Oakley T.H."/>
            <person name="Plachetzki D.C."/>
            <person name="Zhai Y."/>
            <person name="Adamski M."/>
            <person name="Calcino A."/>
            <person name="Cummins S.F."/>
            <person name="Goodstein D.M."/>
            <person name="Harris C."/>
            <person name="Jackson D.J."/>
            <person name="Leys S.P."/>
            <person name="Shu S."/>
            <person name="Woodcroft B.J."/>
            <person name="Vervoort M."/>
            <person name="Kosik K.S."/>
            <person name="Manning G."/>
            <person name="Degnan B.M."/>
            <person name="Rokhsar D.S."/>
        </authorList>
    </citation>
    <scope>NUCLEOTIDE SEQUENCE [LARGE SCALE GENOMIC DNA]</scope>
</reference>
<feature type="compositionally biased region" description="Acidic residues" evidence="7">
    <location>
        <begin position="27"/>
        <end position="36"/>
    </location>
</feature>
<evidence type="ECO:0000256" key="6">
    <source>
        <dbReference type="ARBA" id="ARBA00023242"/>
    </source>
</evidence>
<keyword evidence="9" id="KW-1185">Reference proteome</keyword>
<dbReference type="AlphaFoldDB" id="A0AAN0INR0"/>
<dbReference type="Pfam" id="PF07767">
    <property type="entry name" value="Nop53"/>
    <property type="match status" value="1"/>
</dbReference>
<reference evidence="8" key="2">
    <citation type="submission" date="2024-06" db="UniProtKB">
        <authorList>
            <consortium name="EnsemblMetazoa"/>
        </authorList>
    </citation>
    <scope>IDENTIFICATION</scope>
</reference>
<evidence type="ECO:0000256" key="7">
    <source>
        <dbReference type="SAM" id="MobiDB-lite"/>
    </source>
</evidence>
<evidence type="ECO:0000256" key="4">
    <source>
        <dbReference type="ARBA" id="ARBA00018339"/>
    </source>
</evidence>
<evidence type="ECO:0000256" key="3">
    <source>
        <dbReference type="ARBA" id="ARBA00008838"/>
    </source>
</evidence>
<organism evidence="8 9">
    <name type="scientific">Amphimedon queenslandica</name>
    <name type="common">Sponge</name>
    <dbReference type="NCBI Taxonomy" id="400682"/>
    <lineage>
        <taxon>Eukaryota</taxon>
        <taxon>Metazoa</taxon>
        <taxon>Porifera</taxon>
        <taxon>Demospongiae</taxon>
        <taxon>Heteroscleromorpha</taxon>
        <taxon>Haplosclerida</taxon>
        <taxon>Niphatidae</taxon>
        <taxon>Amphimedon</taxon>
    </lineage>
</organism>
<dbReference type="InterPro" id="IPR011687">
    <property type="entry name" value="Nop53/GLTSCR2"/>
</dbReference>
<dbReference type="Proteomes" id="UP000007879">
    <property type="component" value="Unassembled WGS sequence"/>
</dbReference>
<keyword evidence="5" id="KW-0690">Ribosome biogenesis</keyword>
<proteinExistence type="inferred from homology"/>
<evidence type="ECO:0000256" key="2">
    <source>
        <dbReference type="ARBA" id="ARBA00004642"/>
    </source>
</evidence>
<feature type="compositionally biased region" description="Basic and acidic residues" evidence="7">
    <location>
        <begin position="1"/>
        <end position="14"/>
    </location>
</feature>
<dbReference type="PANTHER" id="PTHR14211:SF7">
    <property type="entry name" value="RIBOSOME BIOGENESIS PROTEIN NOP53"/>
    <property type="match status" value="1"/>
</dbReference>
<dbReference type="KEGG" id="aqu:105313602"/>
<dbReference type="RefSeq" id="XP_011405464.2">
    <property type="nucleotide sequence ID" value="XM_011407162.2"/>
</dbReference>
<evidence type="ECO:0000256" key="5">
    <source>
        <dbReference type="ARBA" id="ARBA00022517"/>
    </source>
</evidence>
<keyword evidence="6" id="KW-0539">Nucleus</keyword>
<dbReference type="EnsemblMetazoa" id="XM_011407162.2">
    <property type="protein sequence ID" value="XP_011405464.2"/>
    <property type="gene ID" value="LOC105313602"/>
</dbReference>
<protein>
    <recommendedName>
        <fullName evidence="4">Ribosome biogenesis protein NOP53</fullName>
    </recommendedName>
</protein>
<dbReference type="GeneID" id="105313602"/>
<sequence>MKMPRMTEREREEQWMVELSQGLDEASSSDDDDAIDDIPVNVRPPARKTNKQRRKERLIRKTALLHKAMKREKMRMSDVYRIKSLKKEIAAKEHMVKEKMLKRLHQKQSKLTATRRIGKYKYEKPPVDVQLSSELCGSLRLLQGRGDFITDRYKSLQKRNMVEPKGPPMKSRYRKHPRVKWTESRSYELRTL</sequence>
<dbReference type="GO" id="GO:0000027">
    <property type="term" value="P:ribosomal large subunit assembly"/>
    <property type="evidence" value="ECO:0007669"/>
    <property type="project" value="TreeGrafter"/>
</dbReference>
<evidence type="ECO:0000313" key="9">
    <source>
        <dbReference type="Proteomes" id="UP000007879"/>
    </source>
</evidence>
<dbReference type="GO" id="GO:0005730">
    <property type="term" value="C:nucleolus"/>
    <property type="evidence" value="ECO:0007669"/>
    <property type="project" value="UniProtKB-SubCell"/>
</dbReference>
<dbReference type="PANTHER" id="PTHR14211">
    <property type="entry name" value="GLIOMA SUPPRESSOR CANDIDATE REGION GENE 2"/>
    <property type="match status" value="1"/>
</dbReference>